<dbReference type="AlphaFoldDB" id="A0A5M3VUA6"/>
<proteinExistence type="inferred from homology"/>
<dbReference type="Pfam" id="PF08281">
    <property type="entry name" value="Sigma70_r4_2"/>
    <property type="match status" value="1"/>
</dbReference>
<name>A0A5M3VUA6_9ACTN</name>
<evidence type="ECO:0000313" key="7">
    <source>
        <dbReference type="Proteomes" id="UP000334990"/>
    </source>
</evidence>
<evidence type="ECO:0000256" key="3">
    <source>
        <dbReference type="ARBA" id="ARBA00023082"/>
    </source>
</evidence>
<comment type="caution">
    <text evidence="6">The sequence shown here is derived from an EMBL/GenBank/DDBJ whole genome shotgun (WGS) entry which is preliminary data.</text>
</comment>
<gene>
    <name evidence="6" type="ORF">Acor_15430</name>
</gene>
<protein>
    <recommendedName>
        <fullName evidence="5">RNA polymerase sigma factor 70 region 4 type 2 domain-containing protein</fullName>
    </recommendedName>
</protein>
<evidence type="ECO:0000259" key="5">
    <source>
        <dbReference type="Pfam" id="PF08281"/>
    </source>
</evidence>
<keyword evidence="7" id="KW-1185">Reference proteome</keyword>
<organism evidence="6 7">
    <name type="scientific">Acrocarpospora corrugata</name>
    <dbReference type="NCBI Taxonomy" id="35763"/>
    <lineage>
        <taxon>Bacteria</taxon>
        <taxon>Bacillati</taxon>
        <taxon>Actinomycetota</taxon>
        <taxon>Actinomycetes</taxon>
        <taxon>Streptosporangiales</taxon>
        <taxon>Streptosporangiaceae</taxon>
        <taxon>Acrocarpospora</taxon>
    </lineage>
</organism>
<comment type="similarity">
    <text evidence="1">Belongs to the sigma-70 factor family. ECF subfamily.</text>
</comment>
<evidence type="ECO:0000256" key="2">
    <source>
        <dbReference type="ARBA" id="ARBA00023015"/>
    </source>
</evidence>
<dbReference type="SUPFAM" id="SSF88659">
    <property type="entry name" value="Sigma3 and sigma4 domains of RNA polymerase sigma factors"/>
    <property type="match status" value="1"/>
</dbReference>
<keyword evidence="4" id="KW-0804">Transcription</keyword>
<dbReference type="Gene3D" id="1.10.10.10">
    <property type="entry name" value="Winged helix-like DNA-binding domain superfamily/Winged helix DNA-binding domain"/>
    <property type="match status" value="1"/>
</dbReference>
<feature type="domain" description="RNA polymerase sigma factor 70 region 4 type 2" evidence="5">
    <location>
        <begin position="29"/>
        <end position="58"/>
    </location>
</feature>
<accession>A0A5M3VUA6</accession>
<keyword evidence="3" id="KW-0731">Sigma factor</keyword>
<dbReference type="Proteomes" id="UP000334990">
    <property type="component" value="Unassembled WGS sequence"/>
</dbReference>
<dbReference type="GO" id="GO:0016987">
    <property type="term" value="F:sigma factor activity"/>
    <property type="evidence" value="ECO:0007669"/>
    <property type="project" value="UniProtKB-KW"/>
</dbReference>
<evidence type="ECO:0000313" key="6">
    <source>
        <dbReference type="EMBL" id="GER99479.1"/>
    </source>
</evidence>
<dbReference type="GO" id="GO:0006352">
    <property type="term" value="P:DNA-templated transcription initiation"/>
    <property type="evidence" value="ECO:0007669"/>
    <property type="project" value="InterPro"/>
</dbReference>
<sequence>MLQRFPVTSAAVARPGEIALGRMERQMRLACFGELAETEIAELLGVPVGTVQSRTHRAQWHLHHVNG</sequence>
<evidence type="ECO:0000256" key="4">
    <source>
        <dbReference type="ARBA" id="ARBA00023163"/>
    </source>
</evidence>
<evidence type="ECO:0000256" key="1">
    <source>
        <dbReference type="ARBA" id="ARBA00010641"/>
    </source>
</evidence>
<keyword evidence="2" id="KW-0805">Transcription regulation</keyword>
<dbReference type="InterPro" id="IPR013324">
    <property type="entry name" value="RNA_pol_sigma_r3/r4-like"/>
</dbReference>
<dbReference type="InterPro" id="IPR036388">
    <property type="entry name" value="WH-like_DNA-bd_sf"/>
</dbReference>
<dbReference type="InterPro" id="IPR013249">
    <property type="entry name" value="RNA_pol_sigma70_r4_t2"/>
</dbReference>
<dbReference type="EMBL" id="BLAD01000040">
    <property type="protein sequence ID" value="GER99479.1"/>
    <property type="molecule type" value="Genomic_DNA"/>
</dbReference>
<reference evidence="6 7" key="1">
    <citation type="submission" date="2019-10" db="EMBL/GenBank/DDBJ databases">
        <title>Whole genome shotgun sequence of Acrocarpospora corrugata NBRC 13972.</title>
        <authorList>
            <person name="Ichikawa N."/>
            <person name="Kimura A."/>
            <person name="Kitahashi Y."/>
            <person name="Komaki H."/>
            <person name="Oguchi A."/>
        </authorList>
    </citation>
    <scope>NUCLEOTIDE SEQUENCE [LARGE SCALE GENOMIC DNA]</scope>
    <source>
        <strain evidence="6 7">NBRC 13972</strain>
    </source>
</reference>
<dbReference type="GO" id="GO:0003677">
    <property type="term" value="F:DNA binding"/>
    <property type="evidence" value="ECO:0007669"/>
    <property type="project" value="InterPro"/>
</dbReference>